<dbReference type="GO" id="GO:0050482">
    <property type="term" value="P:arachidonate secretion"/>
    <property type="evidence" value="ECO:0007669"/>
    <property type="project" value="InterPro"/>
</dbReference>
<reference evidence="2 3" key="1">
    <citation type="journal article" date="2014" name="Genome Biol. Evol.">
        <title>The secreted proteins of Achlya hypogyna and Thraustotheca clavata identify the ancestral oomycete secretome and reveal gene acquisitions by horizontal gene transfer.</title>
        <authorList>
            <person name="Misner I."/>
            <person name="Blouin N."/>
            <person name="Leonard G."/>
            <person name="Richards T.A."/>
            <person name="Lane C.E."/>
        </authorList>
    </citation>
    <scope>NUCLEOTIDE SEQUENCE [LARGE SCALE GENOMIC DNA]</scope>
    <source>
        <strain evidence="2 3">ATCC 34112</strain>
    </source>
</reference>
<dbReference type="GO" id="GO:0016042">
    <property type="term" value="P:lipid catabolic process"/>
    <property type="evidence" value="ECO:0007669"/>
    <property type="project" value="InterPro"/>
</dbReference>
<dbReference type="InterPro" id="IPR010711">
    <property type="entry name" value="PLA2G12"/>
</dbReference>
<dbReference type="InterPro" id="IPR036444">
    <property type="entry name" value="PLipase_A2_dom_sf"/>
</dbReference>
<gene>
    <name evidence="2" type="ORF">THRCLA_01313</name>
</gene>
<sequence>MKNGVLTSVFFLALAGVSEGMFDSNQVCDARGDICPSKKGVKKFLAPKRDYKIWANGCGTDSMGIQVMTGDGVDFTSCCNWHDACYGICGVSKNMCEKRFEKCMKDMCAGEVGVDAQKSCESMADIYVMGPKLMGCPAFTKAQREACTCVDKEKLPRKNLERLEYFLKKYGDGDASPEKLLEKYAGKEPLMFYRLLSKYPDALVIKEKPKSDQEKIFERMKGEFKKEKHEEEDVEHIEL</sequence>
<evidence type="ECO:0000313" key="3">
    <source>
        <dbReference type="Proteomes" id="UP000243217"/>
    </source>
</evidence>
<keyword evidence="3" id="KW-1185">Reference proteome</keyword>
<comment type="caution">
    <text evidence="2">The sequence shown here is derived from an EMBL/GenBank/DDBJ whole genome shotgun (WGS) entry which is preliminary data.</text>
</comment>
<feature type="signal peptide" evidence="1">
    <location>
        <begin position="1"/>
        <end position="20"/>
    </location>
</feature>
<dbReference type="GO" id="GO:0006644">
    <property type="term" value="P:phospholipid metabolic process"/>
    <property type="evidence" value="ECO:0007669"/>
    <property type="project" value="InterPro"/>
</dbReference>
<dbReference type="Proteomes" id="UP000243217">
    <property type="component" value="Unassembled WGS sequence"/>
</dbReference>
<organism evidence="2 3">
    <name type="scientific">Thraustotheca clavata</name>
    <dbReference type="NCBI Taxonomy" id="74557"/>
    <lineage>
        <taxon>Eukaryota</taxon>
        <taxon>Sar</taxon>
        <taxon>Stramenopiles</taxon>
        <taxon>Oomycota</taxon>
        <taxon>Saprolegniomycetes</taxon>
        <taxon>Saprolegniales</taxon>
        <taxon>Achlyaceae</taxon>
        <taxon>Thraustotheca</taxon>
    </lineage>
</organism>
<dbReference type="PANTHER" id="PTHR12824:SF8">
    <property type="entry name" value="GXIVSPLA2, ISOFORM A"/>
    <property type="match status" value="1"/>
</dbReference>
<accession>A0A1W0A9H5</accession>
<dbReference type="PANTHER" id="PTHR12824">
    <property type="entry name" value="GROUP XII SECRETORY PHOSPHOLIPASE A2 FAMILY MEMBER"/>
    <property type="match status" value="1"/>
</dbReference>
<protein>
    <submittedName>
        <fullName evidence="2">Phospholipase A2</fullName>
    </submittedName>
</protein>
<keyword evidence="1" id="KW-0732">Signal</keyword>
<dbReference type="Gene3D" id="1.20.90.10">
    <property type="entry name" value="Phospholipase A2 domain"/>
    <property type="match status" value="1"/>
</dbReference>
<evidence type="ECO:0000256" key="1">
    <source>
        <dbReference type="SAM" id="SignalP"/>
    </source>
</evidence>
<proteinExistence type="predicted"/>
<dbReference type="GO" id="GO:0005509">
    <property type="term" value="F:calcium ion binding"/>
    <property type="evidence" value="ECO:0007669"/>
    <property type="project" value="InterPro"/>
</dbReference>
<evidence type="ECO:0000313" key="2">
    <source>
        <dbReference type="EMBL" id="OQS06660.1"/>
    </source>
</evidence>
<dbReference type="EMBL" id="JNBS01000318">
    <property type="protein sequence ID" value="OQS06660.1"/>
    <property type="molecule type" value="Genomic_DNA"/>
</dbReference>
<name>A0A1W0A9H5_9STRA</name>
<dbReference type="GO" id="GO:0004623">
    <property type="term" value="F:phospholipase A2 activity"/>
    <property type="evidence" value="ECO:0007669"/>
    <property type="project" value="InterPro"/>
</dbReference>
<dbReference type="STRING" id="74557.A0A1W0A9H5"/>
<dbReference type="Pfam" id="PF06951">
    <property type="entry name" value="PLA2G12"/>
    <property type="match status" value="1"/>
</dbReference>
<dbReference type="AlphaFoldDB" id="A0A1W0A9H5"/>
<dbReference type="SUPFAM" id="SSF48619">
    <property type="entry name" value="Phospholipase A2, PLA2"/>
    <property type="match status" value="1"/>
</dbReference>
<dbReference type="OrthoDB" id="3935740at2759"/>
<dbReference type="GO" id="GO:0005576">
    <property type="term" value="C:extracellular region"/>
    <property type="evidence" value="ECO:0007669"/>
    <property type="project" value="InterPro"/>
</dbReference>
<feature type="chain" id="PRO_5012777201" evidence="1">
    <location>
        <begin position="21"/>
        <end position="239"/>
    </location>
</feature>